<dbReference type="GO" id="GO:0008237">
    <property type="term" value="F:metallopeptidase activity"/>
    <property type="evidence" value="ECO:0007669"/>
    <property type="project" value="UniProtKB-KW"/>
</dbReference>
<comment type="catalytic activity">
    <reaction evidence="1 9">
        <text>D-alanyl-D-alanine + H2O = 2 D-alanine</text>
        <dbReference type="Rhea" id="RHEA:20661"/>
        <dbReference type="ChEBI" id="CHEBI:15377"/>
        <dbReference type="ChEBI" id="CHEBI:57416"/>
        <dbReference type="ChEBI" id="CHEBI:57822"/>
        <dbReference type="EC" id="3.4.13.22"/>
    </reaction>
</comment>
<dbReference type="GO" id="GO:0008270">
    <property type="term" value="F:zinc ion binding"/>
    <property type="evidence" value="ECO:0007669"/>
    <property type="project" value="UniProtKB-UniRule"/>
</dbReference>
<dbReference type="GO" id="GO:0008745">
    <property type="term" value="F:N-acetylmuramoyl-L-alanine amidase activity"/>
    <property type="evidence" value="ECO:0007669"/>
    <property type="project" value="InterPro"/>
</dbReference>
<name>A0A1M6SQX3_9BRAD</name>
<dbReference type="GO" id="GO:0071555">
    <property type="term" value="P:cell wall organization"/>
    <property type="evidence" value="ECO:0007669"/>
    <property type="project" value="UniProtKB-KW"/>
</dbReference>
<sequence length="519" mass="56905">MRLHALHRGSIHAVAPFAWLLMSLVVFSLAVEVRPALAASCTSKAPEQIVIALDVGHTATNVGATSARGIGEYAFNLKLAQRVRDELLGAGFRSTFLMVTELNGHSGLSQRTERANRMNADIFISIHHDGVRDKYLKPWLYEGEQRGFFDDSTGFSLHVSPRYPESLGLARIMADQLMAGGLHFTTTHEPNNPVGARVPYLDSTRGIYRRDNLVVLRHTNMPAVLLEAGVIVNRDEELLVSTPAYQAIIAAAVTEAVKKFCKPPDAPVAGTKLPSGFVYLADIDPTIRQDIRYAGLHNFVGRPVEGYLANECVLTERAARALSQVQAELAAKKLSLIVWDCYRPARAVREFLLWSRLPRDIRMKAEFFPNTNKAELFALGYLAARSAHSRGSTVDLGIVPADLSALAGYDSTASPKPCTGAKGQRFEDGTIDLGTGYDCLDPLARTGSPNVTAEARSNRTLLQQSMQGFGFKPYSREWWHFELADEPFPQQSFDFPIVARAPPPGANVKQEAAPAPPKL</sequence>
<dbReference type="SUPFAM" id="SSF53187">
    <property type="entry name" value="Zn-dependent exopeptidases"/>
    <property type="match status" value="1"/>
</dbReference>
<dbReference type="InterPro" id="IPR002508">
    <property type="entry name" value="MurNAc-LAA_cat"/>
</dbReference>
<feature type="region of interest" description="Disordered" evidence="10">
    <location>
        <begin position="495"/>
        <end position="519"/>
    </location>
</feature>
<dbReference type="EC" id="3.4.13.22" evidence="9"/>
<dbReference type="EMBL" id="LT670844">
    <property type="protein sequence ID" value="SHK47131.1"/>
    <property type="molecule type" value="Genomic_DNA"/>
</dbReference>
<feature type="binding site" evidence="9">
    <location>
        <position position="480"/>
    </location>
    <ligand>
        <name>Zn(2+)</name>
        <dbReference type="ChEBI" id="CHEBI:29105"/>
        <note>catalytic</note>
    </ligand>
</feature>
<evidence type="ECO:0000256" key="1">
    <source>
        <dbReference type="ARBA" id="ARBA00001362"/>
    </source>
</evidence>
<dbReference type="RefSeq" id="WP_154071330.1">
    <property type="nucleotide sequence ID" value="NZ_LT670844.1"/>
</dbReference>
<dbReference type="GO" id="GO:0009253">
    <property type="term" value="P:peptidoglycan catabolic process"/>
    <property type="evidence" value="ECO:0007669"/>
    <property type="project" value="InterPro"/>
</dbReference>
<dbReference type="InterPro" id="IPR000755">
    <property type="entry name" value="A_A_dipeptidase"/>
</dbReference>
<keyword evidence="8" id="KW-0961">Cell wall biogenesis/degradation</keyword>
<dbReference type="Gene3D" id="3.40.630.40">
    <property type="entry name" value="Zn-dependent exopeptidases"/>
    <property type="match status" value="1"/>
</dbReference>
<keyword evidence="7 9" id="KW-0482">Metalloprotease</keyword>
<keyword evidence="6 9" id="KW-0224">Dipeptidase</keyword>
<proteinExistence type="inferred from homology"/>
<gene>
    <name evidence="9" type="primary">ddpX</name>
    <name evidence="12" type="ORF">SAMN05444159_3337</name>
</gene>
<keyword evidence="5 9" id="KW-0862">Zinc</keyword>
<dbReference type="PANTHER" id="PTHR43126">
    <property type="entry name" value="D-ALANYL-D-ALANINE DIPEPTIDASE"/>
    <property type="match status" value="1"/>
</dbReference>
<evidence type="ECO:0000256" key="3">
    <source>
        <dbReference type="ARBA" id="ARBA00022723"/>
    </source>
</evidence>
<dbReference type="SMART" id="SM00646">
    <property type="entry name" value="Ami_3"/>
    <property type="match status" value="1"/>
</dbReference>
<evidence type="ECO:0000313" key="12">
    <source>
        <dbReference type="EMBL" id="SHK47131.1"/>
    </source>
</evidence>
<comment type="similarity">
    <text evidence="9">Belongs to the peptidase M15D family.</text>
</comment>
<dbReference type="GO" id="GO:0160237">
    <property type="term" value="F:D-Ala-D-Ala dipeptidase activity"/>
    <property type="evidence" value="ECO:0007669"/>
    <property type="project" value="UniProtKB-EC"/>
</dbReference>
<evidence type="ECO:0000256" key="9">
    <source>
        <dbReference type="HAMAP-Rule" id="MF_01924"/>
    </source>
</evidence>
<organism evidence="12 13">
    <name type="scientific">Bradyrhizobium lablabi</name>
    <dbReference type="NCBI Taxonomy" id="722472"/>
    <lineage>
        <taxon>Bacteria</taxon>
        <taxon>Pseudomonadati</taxon>
        <taxon>Pseudomonadota</taxon>
        <taxon>Alphaproteobacteria</taxon>
        <taxon>Hyphomicrobiales</taxon>
        <taxon>Nitrobacteraceae</taxon>
        <taxon>Bradyrhizobium</taxon>
    </lineage>
</organism>
<reference evidence="12 13" key="1">
    <citation type="submission" date="2016-11" db="EMBL/GenBank/DDBJ databases">
        <authorList>
            <person name="Jaros S."/>
            <person name="Januszkiewicz K."/>
            <person name="Wedrychowicz H."/>
        </authorList>
    </citation>
    <scope>NUCLEOTIDE SEQUENCE [LARGE SCALE GENOMIC DNA]</scope>
    <source>
        <strain evidence="12 13">GAS499</strain>
    </source>
</reference>
<dbReference type="AlphaFoldDB" id="A0A1M6SQX3"/>
<evidence type="ECO:0000256" key="8">
    <source>
        <dbReference type="ARBA" id="ARBA00023316"/>
    </source>
</evidence>
<dbReference type="PANTHER" id="PTHR43126:SF1">
    <property type="entry name" value="D-ALANYL-D-ALANINE DIPEPTIDASE"/>
    <property type="match status" value="1"/>
</dbReference>
<evidence type="ECO:0000256" key="2">
    <source>
        <dbReference type="ARBA" id="ARBA00022670"/>
    </source>
</evidence>
<comment type="cofactor">
    <cofactor evidence="9">
        <name>Zn(2+)</name>
        <dbReference type="ChEBI" id="CHEBI:29105"/>
    </cofactor>
    <text evidence="9">Binds 1 zinc ion per subunit.</text>
</comment>
<feature type="site" description="Transition state stabilizer" evidence="9">
    <location>
        <position position="343"/>
    </location>
</feature>
<dbReference type="Proteomes" id="UP000189935">
    <property type="component" value="Chromosome I"/>
</dbReference>
<evidence type="ECO:0000256" key="10">
    <source>
        <dbReference type="SAM" id="MobiDB-lite"/>
    </source>
</evidence>
<dbReference type="Pfam" id="PF01520">
    <property type="entry name" value="Amidase_3"/>
    <property type="match status" value="1"/>
</dbReference>
<dbReference type="Gene3D" id="3.30.1380.10">
    <property type="match status" value="1"/>
</dbReference>
<evidence type="ECO:0000259" key="11">
    <source>
        <dbReference type="SMART" id="SM00646"/>
    </source>
</evidence>
<feature type="binding site" evidence="9">
    <location>
        <position position="388"/>
    </location>
    <ligand>
        <name>Zn(2+)</name>
        <dbReference type="ChEBI" id="CHEBI:29105"/>
        <note>catalytic</note>
    </ligand>
</feature>
<dbReference type="HAMAP" id="MF_01924">
    <property type="entry name" value="A_A_dipeptidase"/>
    <property type="match status" value="1"/>
</dbReference>
<dbReference type="SUPFAM" id="SSF55166">
    <property type="entry name" value="Hedgehog/DD-peptidase"/>
    <property type="match status" value="1"/>
</dbReference>
<dbReference type="OrthoDB" id="9801430at2"/>
<dbReference type="CDD" id="cd02696">
    <property type="entry name" value="MurNAc-LAA"/>
    <property type="match status" value="1"/>
</dbReference>
<feature type="binding site" evidence="9">
    <location>
        <position position="395"/>
    </location>
    <ligand>
        <name>Zn(2+)</name>
        <dbReference type="ChEBI" id="CHEBI:29105"/>
        <note>catalytic</note>
    </ligand>
</feature>
<feature type="domain" description="MurNAc-LAA" evidence="11">
    <location>
        <begin position="112"/>
        <end position="258"/>
    </location>
</feature>
<evidence type="ECO:0000256" key="7">
    <source>
        <dbReference type="ARBA" id="ARBA00023049"/>
    </source>
</evidence>
<dbReference type="Pfam" id="PF01427">
    <property type="entry name" value="Peptidase_M15"/>
    <property type="match status" value="2"/>
</dbReference>
<evidence type="ECO:0000256" key="5">
    <source>
        <dbReference type="ARBA" id="ARBA00022833"/>
    </source>
</evidence>
<dbReference type="GO" id="GO:0006508">
    <property type="term" value="P:proteolysis"/>
    <property type="evidence" value="ECO:0007669"/>
    <property type="project" value="UniProtKB-KW"/>
</dbReference>
<evidence type="ECO:0000256" key="4">
    <source>
        <dbReference type="ARBA" id="ARBA00022801"/>
    </source>
</evidence>
<feature type="active site" description="Proton donor/acceptor" evidence="9">
    <location>
        <position position="477"/>
    </location>
</feature>
<dbReference type="InterPro" id="IPR009045">
    <property type="entry name" value="Zn_M74/Hedgehog-like"/>
</dbReference>
<keyword evidence="4 9" id="KW-0378">Hydrolase</keyword>
<evidence type="ECO:0000313" key="13">
    <source>
        <dbReference type="Proteomes" id="UP000189935"/>
    </source>
</evidence>
<keyword evidence="3 9" id="KW-0479">Metal-binding</keyword>
<keyword evidence="2 9" id="KW-0645">Protease</keyword>
<protein>
    <recommendedName>
        <fullName evidence="9">D-alanyl-D-alanine dipeptidase</fullName>
        <shortName evidence="9">D-Ala-D-Ala dipeptidase</shortName>
        <ecNumber evidence="9">3.4.13.22</ecNumber>
    </recommendedName>
</protein>
<accession>A0A1M6SQX3</accession>
<comment type="function">
    <text evidence="9">Catalyzes hydrolysis of the D-alanyl-D-alanine dipeptide.</text>
</comment>
<evidence type="ECO:0000256" key="6">
    <source>
        <dbReference type="ARBA" id="ARBA00022997"/>
    </source>
</evidence>
<dbReference type="CDD" id="cd14817">
    <property type="entry name" value="D-Ala-D-Ala_dipeptidase_VanX"/>
    <property type="match status" value="1"/>
</dbReference>